<reference evidence="2" key="1">
    <citation type="submission" date="2023-03" db="EMBL/GenBank/DDBJ databases">
        <title>Massive genome expansion in bonnet fungi (Mycena s.s.) driven by repeated elements and novel gene families across ecological guilds.</title>
        <authorList>
            <consortium name="Lawrence Berkeley National Laboratory"/>
            <person name="Harder C.B."/>
            <person name="Miyauchi S."/>
            <person name="Viragh M."/>
            <person name="Kuo A."/>
            <person name="Thoen E."/>
            <person name="Andreopoulos B."/>
            <person name="Lu D."/>
            <person name="Skrede I."/>
            <person name="Drula E."/>
            <person name="Henrissat B."/>
            <person name="Morin E."/>
            <person name="Kohler A."/>
            <person name="Barry K."/>
            <person name="LaButti K."/>
            <person name="Morin E."/>
            <person name="Salamov A."/>
            <person name="Lipzen A."/>
            <person name="Mereny Z."/>
            <person name="Hegedus B."/>
            <person name="Baldrian P."/>
            <person name="Stursova M."/>
            <person name="Weitz H."/>
            <person name="Taylor A."/>
            <person name="Grigoriev I.V."/>
            <person name="Nagy L.G."/>
            <person name="Martin F."/>
            <person name="Kauserud H."/>
        </authorList>
    </citation>
    <scope>NUCLEOTIDE SEQUENCE</scope>
    <source>
        <strain evidence="2">CBHHK182m</strain>
    </source>
</reference>
<accession>A0AAD7M8T2</accession>
<protein>
    <submittedName>
        <fullName evidence="2">Uncharacterized protein</fullName>
    </submittedName>
</protein>
<dbReference type="Proteomes" id="UP001215598">
    <property type="component" value="Unassembled WGS sequence"/>
</dbReference>
<gene>
    <name evidence="2" type="ORF">B0H16DRAFT_1635685</name>
</gene>
<evidence type="ECO:0000313" key="2">
    <source>
        <dbReference type="EMBL" id="KAJ7705783.1"/>
    </source>
</evidence>
<proteinExistence type="predicted"/>
<comment type="caution">
    <text evidence="2">The sequence shown here is derived from an EMBL/GenBank/DDBJ whole genome shotgun (WGS) entry which is preliminary data.</text>
</comment>
<keyword evidence="3" id="KW-1185">Reference proteome</keyword>
<feature type="region of interest" description="Disordered" evidence="1">
    <location>
        <begin position="451"/>
        <end position="486"/>
    </location>
</feature>
<organism evidence="2 3">
    <name type="scientific">Mycena metata</name>
    <dbReference type="NCBI Taxonomy" id="1033252"/>
    <lineage>
        <taxon>Eukaryota</taxon>
        <taxon>Fungi</taxon>
        <taxon>Dikarya</taxon>
        <taxon>Basidiomycota</taxon>
        <taxon>Agaricomycotina</taxon>
        <taxon>Agaricomycetes</taxon>
        <taxon>Agaricomycetidae</taxon>
        <taxon>Agaricales</taxon>
        <taxon>Marasmiineae</taxon>
        <taxon>Mycenaceae</taxon>
        <taxon>Mycena</taxon>
    </lineage>
</organism>
<feature type="compositionally biased region" description="Basic and acidic residues" evidence="1">
    <location>
        <begin position="470"/>
        <end position="486"/>
    </location>
</feature>
<name>A0AAD7M8T2_9AGAR</name>
<dbReference type="AlphaFoldDB" id="A0AAD7M8T2"/>
<feature type="compositionally biased region" description="Polar residues" evidence="1">
    <location>
        <begin position="402"/>
        <end position="414"/>
    </location>
</feature>
<dbReference type="EMBL" id="JARKIB010000466">
    <property type="protein sequence ID" value="KAJ7705783.1"/>
    <property type="molecule type" value="Genomic_DNA"/>
</dbReference>
<evidence type="ECO:0000256" key="1">
    <source>
        <dbReference type="SAM" id="MobiDB-lite"/>
    </source>
</evidence>
<evidence type="ECO:0000313" key="3">
    <source>
        <dbReference type="Proteomes" id="UP001215598"/>
    </source>
</evidence>
<sequence>MLSGNDFPYMTGYAAWLGLGEKIMGEDGLNFDMDKVPAFLVSYRSLAQPATIPIFPLLKDEYYDIADYTRIEQSSIYFLNCPPLHRLLPLLRSLGRIEQVELQWVEEMLDRAVPYLVPNFYPGPTCSDNSALTNQKHQRIFGEIFPYLKQTPLQHRLLKSVATIVLAFPEEKHIRWMSLIPLSQEALHAACPLELGFRFCPNSESLEPPTSFEPMRIPRDFFEYLTTVPGAAIRALAMVLADRESAMPVEQVIKLISDSQVALMMLKCTHSSYSFASPILEFFNSLRGLIADIDQSLVNPSWADTMIAPSEEVTRLVPHGFYLPTYNTRYTAPQNYPTRRAPPFPDHLANWWKKTFPDIWVDVMESKPKLPDSPYITLLRQNSRAKKSKATSTIIVRKRIETQQSPNATSASPTTRKKSKAAMERLLTTGRPIINMTTDHAASEDCRLSAGEAKSHTGNKRKASATSVLGKDRGRNRGDKRMRVQT</sequence>
<feature type="region of interest" description="Disordered" evidence="1">
    <location>
        <begin position="399"/>
        <end position="420"/>
    </location>
</feature>